<keyword evidence="3" id="KW-1185">Reference proteome</keyword>
<dbReference type="EMBL" id="JBBWWQ010000017">
    <property type="protein sequence ID" value="KAK8923629.1"/>
    <property type="molecule type" value="Genomic_DNA"/>
</dbReference>
<protein>
    <submittedName>
        <fullName evidence="2">Uncharacterized protein</fullName>
    </submittedName>
</protein>
<evidence type="ECO:0000313" key="3">
    <source>
        <dbReference type="Proteomes" id="UP001418222"/>
    </source>
</evidence>
<evidence type="ECO:0000313" key="2">
    <source>
        <dbReference type="EMBL" id="KAK8923629.1"/>
    </source>
</evidence>
<organism evidence="2 3">
    <name type="scientific">Platanthera zijinensis</name>
    <dbReference type="NCBI Taxonomy" id="2320716"/>
    <lineage>
        <taxon>Eukaryota</taxon>
        <taxon>Viridiplantae</taxon>
        <taxon>Streptophyta</taxon>
        <taxon>Embryophyta</taxon>
        <taxon>Tracheophyta</taxon>
        <taxon>Spermatophyta</taxon>
        <taxon>Magnoliopsida</taxon>
        <taxon>Liliopsida</taxon>
        <taxon>Asparagales</taxon>
        <taxon>Orchidaceae</taxon>
        <taxon>Orchidoideae</taxon>
        <taxon>Orchideae</taxon>
        <taxon>Orchidinae</taxon>
        <taxon>Platanthera</taxon>
    </lineage>
</organism>
<evidence type="ECO:0000256" key="1">
    <source>
        <dbReference type="SAM" id="MobiDB-lite"/>
    </source>
</evidence>
<proteinExistence type="predicted"/>
<feature type="region of interest" description="Disordered" evidence="1">
    <location>
        <begin position="1"/>
        <end position="78"/>
    </location>
</feature>
<sequence length="78" mass="8982">MRTERVRTRRNVRTAGHAHKEECVLGGPCTQGDMHKGERAQEGKMDKRESRMKRRSIGGFSDREESANEGELSSIYRF</sequence>
<dbReference type="Proteomes" id="UP001418222">
    <property type="component" value="Unassembled WGS sequence"/>
</dbReference>
<accession>A0AAP0B174</accession>
<reference evidence="2 3" key="1">
    <citation type="journal article" date="2022" name="Nat. Plants">
        <title>Genomes of leafy and leafless Platanthera orchids illuminate the evolution of mycoheterotrophy.</title>
        <authorList>
            <person name="Li M.H."/>
            <person name="Liu K.W."/>
            <person name="Li Z."/>
            <person name="Lu H.C."/>
            <person name="Ye Q.L."/>
            <person name="Zhang D."/>
            <person name="Wang J.Y."/>
            <person name="Li Y.F."/>
            <person name="Zhong Z.M."/>
            <person name="Liu X."/>
            <person name="Yu X."/>
            <person name="Liu D.K."/>
            <person name="Tu X.D."/>
            <person name="Liu B."/>
            <person name="Hao Y."/>
            <person name="Liao X.Y."/>
            <person name="Jiang Y.T."/>
            <person name="Sun W.H."/>
            <person name="Chen J."/>
            <person name="Chen Y.Q."/>
            <person name="Ai Y."/>
            <person name="Zhai J.W."/>
            <person name="Wu S.S."/>
            <person name="Zhou Z."/>
            <person name="Hsiao Y.Y."/>
            <person name="Wu W.L."/>
            <person name="Chen Y.Y."/>
            <person name="Lin Y.F."/>
            <person name="Hsu J.L."/>
            <person name="Li C.Y."/>
            <person name="Wang Z.W."/>
            <person name="Zhao X."/>
            <person name="Zhong W.Y."/>
            <person name="Ma X.K."/>
            <person name="Ma L."/>
            <person name="Huang J."/>
            <person name="Chen G.Z."/>
            <person name="Huang M.Z."/>
            <person name="Huang L."/>
            <person name="Peng D.H."/>
            <person name="Luo Y.B."/>
            <person name="Zou S.Q."/>
            <person name="Chen S.P."/>
            <person name="Lan S."/>
            <person name="Tsai W.C."/>
            <person name="Van de Peer Y."/>
            <person name="Liu Z.J."/>
        </authorList>
    </citation>
    <scope>NUCLEOTIDE SEQUENCE [LARGE SCALE GENOMIC DNA]</scope>
    <source>
        <strain evidence="2">Lor287</strain>
    </source>
</reference>
<feature type="compositionally biased region" description="Basic and acidic residues" evidence="1">
    <location>
        <begin position="33"/>
        <end position="49"/>
    </location>
</feature>
<name>A0AAP0B174_9ASPA</name>
<comment type="caution">
    <text evidence="2">The sequence shown here is derived from an EMBL/GenBank/DDBJ whole genome shotgun (WGS) entry which is preliminary data.</text>
</comment>
<gene>
    <name evidence="2" type="ORF">KSP39_PZI019538</name>
</gene>
<dbReference type="AlphaFoldDB" id="A0AAP0B174"/>